<sequence>MGVLDEAGAADDVASLCLVSEAVQDVATPTTAASATATANLDRAIIRR</sequence>
<proteinExistence type="predicted"/>
<organism evidence="1 2">
    <name type="scientific">Rhodococcus wratislaviensis</name>
    <name type="common">Tsukamurella wratislaviensis</name>
    <dbReference type="NCBI Taxonomy" id="44752"/>
    <lineage>
        <taxon>Bacteria</taxon>
        <taxon>Bacillati</taxon>
        <taxon>Actinomycetota</taxon>
        <taxon>Actinomycetes</taxon>
        <taxon>Mycobacteriales</taxon>
        <taxon>Nocardiaceae</taxon>
        <taxon>Rhodococcus</taxon>
    </lineage>
</organism>
<comment type="caution">
    <text evidence="1">The sequence shown here is derived from an EMBL/GenBank/DDBJ whole genome shotgun (WGS) entry which is preliminary data.</text>
</comment>
<evidence type="ECO:0000313" key="2">
    <source>
        <dbReference type="Proteomes" id="UP000287519"/>
    </source>
</evidence>
<evidence type="ECO:0000313" key="1">
    <source>
        <dbReference type="EMBL" id="GCE36071.1"/>
    </source>
</evidence>
<gene>
    <name evidence="1" type="ORF">Rhow_000015</name>
</gene>
<reference evidence="1 2" key="1">
    <citation type="submission" date="2018-11" db="EMBL/GenBank/DDBJ databases">
        <title>Microbial catabolism of amino acid.</title>
        <authorList>
            <person name="Hibi M."/>
            <person name="Ogawa J."/>
        </authorList>
    </citation>
    <scope>NUCLEOTIDE SEQUENCE [LARGE SCALE GENOMIC DNA]</scope>
    <source>
        <strain evidence="1 2">C31-06</strain>
    </source>
</reference>
<protein>
    <submittedName>
        <fullName evidence="1">Uncharacterized protein</fullName>
    </submittedName>
</protein>
<keyword evidence="2" id="KW-1185">Reference proteome</keyword>
<dbReference type="Proteomes" id="UP000287519">
    <property type="component" value="Unassembled WGS sequence"/>
</dbReference>
<dbReference type="AlphaFoldDB" id="A0A402BXE5"/>
<name>A0A402BXE5_RHOWR</name>
<accession>A0A402BXE5</accession>
<dbReference type="EMBL" id="BHYM01000001">
    <property type="protein sequence ID" value="GCE36071.1"/>
    <property type="molecule type" value="Genomic_DNA"/>
</dbReference>